<dbReference type="VEuPathDB" id="FungiDB:EYZ11_004710"/>
<reference evidence="1 2" key="1">
    <citation type="submission" date="2019-03" db="EMBL/GenBank/DDBJ databases">
        <title>The genome sequence of a newly discovered highly antifungal drug resistant Aspergillus species, Aspergillus tanneri NIH 1004.</title>
        <authorList>
            <person name="Mounaud S."/>
            <person name="Singh I."/>
            <person name="Joardar V."/>
            <person name="Pakala S."/>
            <person name="Pakala S."/>
            <person name="Venepally P."/>
            <person name="Hoover J."/>
            <person name="Nierman W."/>
            <person name="Chung J."/>
            <person name="Losada L."/>
        </authorList>
    </citation>
    <scope>NUCLEOTIDE SEQUENCE [LARGE SCALE GENOMIC DNA]</scope>
    <source>
        <strain evidence="1 2">NIH1004</strain>
    </source>
</reference>
<dbReference type="EMBL" id="SOSA01000141">
    <property type="protein sequence ID" value="THC95800.1"/>
    <property type="molecule type" value="Genomic_DNA"/>
</dbReference>
<evidence type="ECO:0000313" key="2">
    <source>
        <dbReference type="Proteomes" id="UP000308092"/>
    </source>
</evidence>
<dbReference type="Proteomes" id="UP000308092">
    <property type="component" value="Unassembled WGS sequence"/>
</dbReference>
<gene>
    <name evidence="1" type="ORF">EYZ11_004710</name>
</gene>
<protein>
    <submittedName>
        <fullName evidence="1">Uncharacterized protein</fullName>
    </submittedName>
</protein>
<proteinExistence type="predicted"/>
<organism evidence="1 2">
    <name type="scientific">Aspergillus tanneri</name>
    <dbReference type="NCBI Taxonomy" id="1220188"/>
    <lineage>
        <taxon>Eukaryota</taxon>
        <taxon>Fungi</taxon>
        <taxon>Dikarya</taxon>
        <taxon>Ascomycota</taxon>
        <taxon>Pezizomycotina</taxon>
        <taxon>Eurotiomycetes</taxon>
        <taxon>Eurotiomycetidae</taxon>
        <taxon>Eurotiales</taxon>
        <taxon>Aspergillaceae</taxon>
        <taxon>Aspergillus</taxon>
        <taxon>Aspergillus subgen. Circumdati</taxon>
    </lineage>
</organism>
<keyword evidence="2" id="KW-1185">Reference proteome</keyword>
<comment type="caution">
    <text evidence="1">The sequence shown here is derived from an EMBL/GenBank/DDBJ whole genome shotgun (WGS) entry which is preliminary data.</text>
</comment>
<sequence length="64" mass="7121">MPDEQKEADVVQGPLSADSSMVKTQKPFLNQGDKTQFICVSYESCLRAGFPVFRRLSGCEDGYD</sequence>
<accession>A0A4S3JKC8</accession>
<name>A0A4S3JKC8_9EURO</name>
<evidence type="ECO:0000313" key="1">
    <source>
        <dbReference type="EMBL" id="THC95800.1"/>
    </source>
</evidence>
<dbReference type="AlphaFoldDB" id="A0A4S3JKC8"/>